<organism evidence="1 2">
    <name type="scientific">Araneus ventricosus</name>
    <name type="common">Orbweaver spider</name>
    <name type="synonym">Epeira ventricosa</name>
    <dbReference type="NCBI Taxonomy" id="182803"/>
    <lineage>
        <taxon>Eukaryota</taxon>
        <taxon>Metazoa</taxon>
        <taxon>Ecdysozoa</taxon>
        <taxon>Arthropoda</taxon>
        <taxon>Chelicerata</taxon>
        <taxon>Arachnida</taxon>
        <taxon>Araneae</taxon>
        <taxon>Araneomorphae</taxon>
        <taxon>Entelegynae</taxon>
        <taxon>Araneoidea</taxon>
        <taxon>Araneidae</taxon>
        <taxon>Araneus</taxon>
    </lineage>
</organism>
<protein>
    <submittedName>
        <fullName evidence="1">Uncharacterized protein</fullName>
    </submittedName>
</protein>
<proteinExistence type="predicted"/>
<name>A0A4Y2LXH4_ARAVE</name>
<gene>
    <name evidence="1" type="ORF">AVEN_1380_1</name>
</gene>
<evidence type="ECO:0000313" key="2">
    <source>
        <dbReference type="Proteomes" id="UP000499080"/>
    </source>
</evidence>
<comment type="caution">
    <text evidence="1">The sequence shown here is derived from an EMBL/GenBank/DDBJ whole genome shotgun (WGS) entry which is preliminary data.</text>
</comment>
<sequence>MSLMKESVSFKEDPGHQQVKFSLGSTGGSHRKCLLLSPDGWFISSDSLVWSLLLDRVRLTQFFERRASSLLHGGSFQKRALCAVSLDMSERSSLYEFSCGVLPWIQCLIWRG</sequence>
<dbReference type="AlphaFoldDB" id="A0A4Y2LXH4"/>
<keyword evidence="2" id="KW-1185">Reference proteome</keyword>
<dbReference type="EMBL" id="BGPR01006445">
    <property type="protein sequence ID" value="GBN19074.1"/>
    <property type="molecule type" value="Genomic_DNA"/>
</dbReference>
<dbReference type="Proteomes" id="UP000499080">
    <property type="component" value="Unassembled WGS sequence"/>
</dbReference>
<reference evidence="1 2" key="1">
    <citation type="journal article" date="2019" name="Sci. Rep.">
        <title>Orb-weaving spider Araneus ventricosus genome elucidates the spidroin gene catalogue.</title>
        <authorList>
            <person name="Kono N."/>
            <person name="Nakamura H."/>
            <person name="Ohtoshi R."/>
            <person name="Moran D.A.P."/>
            <person name="Shinohara A."/>
            <person name="Yoshida Y."/>
            <person name="Fujiwara M."/>
            <person name="Mori M."/>
            <person name="Tomita M."/>
            <person name="Arakawa K."/>
        </authorList>
    </citation>
    <scope>NUCLEOTIDE SEQUENCE [LARGE SCALE GENOMIC DNA]</scope>
</reference>
<accession>A0A4Y2LXH4</accession>
<evidence type="ECO:0000313" key="1">
    <source>
        <dbReference type="EMBL" id="GBN19074.1"/>
    </source>
</evidence>